<dbReference type="EMBL" id="BSYO01000001">
    <property type="protein sequence ID" value="GMG98676.1"/>
    <property type="molecule type" value="Genomic_DNA"/>
</dbReference>
<reference evidence="2" key="1">
    <citation type="submission" date="2023-05" db="EMBL/GenBank/DDBJ databases">
        <title>Nepenthes gracilis genome sequencing.</title>
        <authorList>
            <person name="Fukushima K."/>
        </authorList>
    </citation>
    <scope>NUCLEOTIDE SEQUENCE</scope>
    <source>
        <strain evidence="2">SING2019-196</strain>
    </source>
</reference>
<comment type="caution">
    <text evidence="2">The sequence shown here is derived from an EMBL/GenBank/DDBJ whole genome shotgun (WGS) entry which is preliminary data.</text>
</comment>
<sequence>MDNSFCSYPNKVLPDSNGEASLPEESGWTQYLEDFSSYNRQTEEEQEENSKNSASLIGASLVSDAGSGPEWKNRIETSLVNGSLTLPRKLSFVNRRINREIPFDESLEDTASSPVNSPKIAMSFRGMDINPRKTDENFHGDRGKGDACDYRRDMKKKEGHDLHDNGKNDVCTELKNKGLCLVPVSMFVNYVD</sequence>
<dbReference type="Proteomes" id="UP001279734">
    <property type="component" value="Unassembled WGS sequence"/>
</dbReference>
<dbReference type="InterPro" id="IPR039280">
    <property type="entry name" value="VUP"/>
</dbReference>
<name>A0AAD3P3Y1_NEPGR</name>
<feature type="region of interest" description="Disordered" evidence="1">
    <location>
        <begin position="1"/>
        <end position="54"/>
    </location>
</feature>
<dbReference type="AlphaFoldDB" id="A0AAD3P3Y1"/>
<organism evidence="2 3">
    <name type="scientific">Nepenthes gracilis</name>
    <name type="common">Slender pitcher plant</name>
    <dbReference type="NCBI Taxonomy" id="150966"/>
    <lineage>
        <taxon>Eukaryota</taxon>
        <taxon>Viridiplantae</taxon>
        <taxon>Streptophyta</taxon>
        <taxon>Embryophyta</taxon>
        <taxon>Tracheophyta</taxon>
        <taxon>Spermatophyta</taxon>
        <taxon>Magnoliopsida</taxon>
        <taxon>eudicotyledons</taxon>
        <taxon>Gunneridae</taxon>
        <taxon>Pentapetalae</taxon>
        <taxon>Caryophyllales</taxon>
        <taxon>Nepenthaceae</taxon>
        <taxon>Nepenthes</taxon>
    </lineage>
</organism>
<accession>A0AAD3P3Y1</accession>
<proteinExistence type="predicted"/>
<dbReference type="PANTHER" id="PTHR33974:SF2">
    <property type="entry name" value="VASCULAR-RELATED UNKNOWN PROTEIN 1"/>
    <property type="match status" value="1"/>
</dbReference>
<gene>
    <name evidence="2" type="ORF">Nepgr_000516</name>
</gene>
<evidence type="ECO:0000313" key="3">
    <source>
        <dbReference type="Proteomes" id="UP001279734"/>
    </source>
</evidence>
<dbReference type="GO" id="GO:0010089">
    <property type="term" value="P:xylem development"/>
    <property type="evidence" value="ECO:0007669"/>
    <property type="project" value="InterPro"/>
</dbReference>
<protein>
    <submittedName>
        <fullName evidence="2">Uncharacterized protein</fullName>
    </submittedName>
</protein>
<evidence type="ECO:0000313" key="2">
    <source>
        <dbReference type="EMBL" id="GMG98676.1"/>
    </source>
</evidence>
<keyword evidence="3" id="KW-1185">Reference proteome</keyword>
<dbReference type="PANTHER" id="PTHR33974">
    <property type="entry name" value="VASCULAR-RELATED UNKNOWN PROTEIN 1-RELATED"/>
    <property type="match status" value="1"/>
</dbReference>
<evidence type="ECO:0000256" key="1">
    <source>
        <dbReference type="SAM" id="MobiDB-lite"/>
    </source>
</evidence>